<dbReference type="Gene3D" id="3.80.10.10">
    <property type="entry name" value="Ribonuclease Inhibitor"/>
    <property type="match status" value="1"/>
</dbReference>
<dbReference type="InterPro" id="IPR001611">
    <property type="entry name" value="Leu-rich_rpt"/>
</dbReference>
<dbReference type="SUPFAM" id="SSF52058">
    <property type="entry name" value="L domain-like"/>
    <property type="match status" value="1"/>
</dbReference>
<evidence type="ECO:0000313" key="2">
    <source>
        <dbReference type="Proteomes" id="UP000683360"/>
    </source>
</evidence>
<dbReference type="EMBL" id="CAJPWZ010001029">
    <property type="protein sequence ID" value="CAG2205735.1"/>
    <property type="molecule type" value="Genomic_DNA"/>
</dbReference>
<proteinExistence type="predicted"/>
<dbReference type="AlphaFoldDB" id="A0A8S3RG29"/>
<evidence type="ECO:0000313" key="1">
    <source>
        <dbReference type="EMBL" id="CAG2205735.1"/>
    </source>
</evidence>
<reference evidence="1" key="1">
    <citation type="submission" date="2021-03" db="EMBL/GenBank/DDBJ databases">
        <authorList>
            <person name="Bekaert M."/>
        </authorList>
    </citation>
    <scope>NUCLEOTIDE SEQUENCE</scope>
</reference>
<comment type="caution">
    <text evidence="1">The sequence shown here is derived from an EMBL/GenBank/DDBJ whole genome shotgun (WGS) entry which is preliminary data.</text>
</comment>
<organism evidence="1 2">
    <name type="scientific">Mytilus edulis</name>
    <name type="common">Blue mussel</name>
    <dbReference type="NCBI Taxonomy" id="6550"/>
    <lineage>
        <taxon>Eukaryota</taxon>
        <taxon>Metazoa</taxon>
        <taxon>Spiralia</taxon>
        <taxon>Lophotrochozoa</taxon>
        <taxon>Mollusca</taxon>
        <taxon>Bivalvia</taxon>
        <taxon>Autobranchia</taxon>
        <taxon>Pteriomorphia</taxon>
        <taxon>Mytilida</taxon>
        <taxon>Mytiloidea</taxon>
        <taxon>Mytilidae</taxon>
        <taxon>Mytilinae</taxon>
        <taxon>Mytilus</taxon>
    </lineage>
</organism>
<sequence>MILLHAASASVFSNLPGLDRFCSLSDNVIQCNIHVVNFLDFRDIRKLLSDLSGTTVVILNITCGDVGQLRLPWPMKSRNINELWVDGCHVHGFHEFDSSMSDVPDRMVKLKLQNSVIESSVFDTLSIFSKESFDCGQQTLSALVMQNISYELILEPKDITSLESKGVIMDAGDVLLPNKEPSTKMCNYKDLEKIDISNSVDGMTYFILPLQDSEYPKLTLFNMSNNSLLTFPDLMINWEVTFPNLETLDLSANELDYIDFSSSTTASKRHKPLFVNLRNNLFVNVPPIVSQLLQRPVPILVDMGDNPLVCGCDTLLYKTYLQSVIKTYPFIENLQHTLCLQKSGQKIKILELEVNNC</sequence>
<name>A0A8S3RG29_MYTED</name>
<accession>A0A8S3RG29</accession>
<gene>
    <name evidence="1" type="ORF">MEDL_20052</name>
</gene>
<protein>
    <submittedName>
        <fullName evidence="1">Uncharacterized protein</fullName>
    </submittedName>
</protein>
<keyword evidence="2" id="KW-1185">Reference proteome</keyword>
<dbReference type="Proteomes" id="UP000683360">
    <property type="component" value="Unassembled WGS sequence"/>
</dbReference>
<dbReference type="PROSITE" id="PS51450">
    <property type="entry name" value="LRR"/>
    <property type="match status" value="1"/>
</dbReference>
<dbReference type="InterPro" id="IPR032675">
    <property type="entry name" value="LRR_dom_sf"/>
</dbReference>
<dbReference type="OrthoDB" id="6066926at2759"/>